<evidence type="ECO:0000256" key="1">
    <source>
        <dbReference type="ARBA" id="ARBA00023125"/>
    </source>
</evidence>
<sequence>MKPNWSFSSKLDAMKNIALKDTRLAVIKAAQDIFARFGYKKTTVDDIARAAHKVKSTIYQYFESKEQIFQTIVEKESQILKEEIRKAIKAQDNPKKKLLTYVITRIRVLKDLSNFHNALRDEYLEHFVFIEKIRKKYLKDEINTIKKILKNGVDQGTFVINDLELTACMIVVALKGLEYPLIEEIEVLSNEQGIDSLLRVLFSGIEKR</sequence>
<name>X1G9A5_9ZZZZ</name>
<dbReference type="Gene3D" id="1.10.10.60">
    <property type="entry name" value="Homeodomain-like"/>
    <property type="match status" value="1"/>
</dbReference>
<keyword evidence="1" id="KW-0238">DNA-binding</keyword>
<evidence type="ECO:0000313" key="3">
    <source>
        <dbReference type="EMBL" id="GAH53817.1"/>
    </source>
</evidence>
<dbReference type="InterPro" id="IPR036271">
    <property type="entry name" value="Tet_transcr_reg_TetR-rel_C_sf"/>
</dbReference>
<feature type="domain" description="HTH tetR-type" evidence="2">
    <location>
        <begin position="20"/>
        <end position="80"/>
    </location>
</feature>
<dbReference type="PROSITE" id="PS50977">
    <property type="entry name" value="HTH_TETR_2"/>
    <property type="match status" value="1"/>
</dbReference>
<dbReference type="Pfam" id="PF00440">
    <property type="entry name" value="TetR_N"/>
    <property type="match status" value="1"/>
</dbReference>
<dbReference type="InterPro" id="IPR009057">
    <property type="entry name" value="Homeodomain-like_sf"/>
</dbReference>
<proteinExistence type="predicted"/>
<reference evidence="3" key="1">
    <citation type="journal article" date="2014" name="Front. Microbiol.">
        <title>High frequency of phylogenetically diverse reductive dehalogenase-homologous genes in deep subseafloor sedimentary metagenomes.</title>
        <authorList>
            <person name="Kawai M."/>
            <person name="Futagami T."/>
            <person name="Toyoda A."/>
            <person name="Takaki Y."/>
            <person name="Nishi S."/>
            <person name="Hori S."/>
            <person name="Arai W."/>
            <person name="Tsubouchi T."/>
            <person name="Morono Y."/>
            <person name="Uchiyama I."/>
            <person name="Ito T."/>
            <person name="Fujiyama A."/>
            <person name="Inagaki F."/>
            <person name="Takami H."/>
        </authorList>
    </citation>
    <scope>NUCLEOTIDE SEQUENCE</scope>
    <source>
        <strain evidence="3">Expedition CK06-06</strain>
    </source>
</reference>
<dbReference type="SUPFAM" id="SSF48498">
    <property type="entry name" value="Tetracyclin repressor-like, C-terminal domain"/>
    <property type="match status" value="1"/>
</dbReference>
<dbReference type="Gene3D" id="1.10.357.10">
    <property type="entry name" value="Tetracycline Repressor, domain 2"/>
    <property type="match status" value="1"/>
</dbReference>
<dbReference type="PRINTS" id="PR00455">
    <property type="entry name" value="HTHTETR"/>
</dbReference>
<organism evidence="3">
    <name type="scientific">marine sediment metagenome</name>
    <dbReference type="NCBI Taxonomy" id="412755"/>
    <lineage>
        <taxon>unclassified sequences</taxon>
        <taxon>metagenomes</taxon>
        <taxon>ecological metagenomes</taxon>
    </lineage>
</organism>
<dbReference type="InterPro" id="IPR001647">
    <property type="entry name" value="HTH_TetR"/>
</dbReference>
<gene>
    <name evidence="3" type="ORF">S03H2_32161</name>
</gene>
<evidence type="ECO:0000259" key="2">
    <source>
        <dbReference type="PROSITE" id="PS50977"/>
    </source>
</evidence>
<dbReference type="GO" id="GO:0003677">
    <property type="term" value="F:DNA binding"/>
    <property type="evidence" value="ECO:0007669"/>
    <property type="project" value="UniProtKB-KW"/>
</dbReference>
<dbReference type="EMBL" id="BARU01019529">
    <property type="protein sequence ID" value="GAH53817.1"/>
    <property type="molecule type" value="Genomic_DNA"/>
</dbReference>
<protein>
    <recommendedName>
        <fullName evidence="2">HTH tetR-type domain-containing protein</fullName>
    </recommendedName>
</protein>
<dbReference type="PANTHER" id="PTHR43479">
    <property type="entry name" value="ACREF/ENVCD OPERON REPRESSOR-RELATED"/>
    <property type="match status" value="1"/>
</dbReference>
<dbReference type="InterPro" id="IPR050624">
    <property type="entry name" value="HTH-type_Tx_Regulator"/>
</dbReference>
<dbReference type="PANTHER" id="PTHR43479:SF11">
    <property type="entry name" value="ACREF_ENVCD OPERON REPRESSOR-RELATED"/>
    <property type="match status" value="1"/>
</dbReference>
<dbReference type="SUPFAM" id="SSF46689">
    <property type="entry name" value="Homeodomain-like"/>
    <property type="match status" value="1"/>
</dbReference>
<dbReference type="AlphaFoldDB" id="X1G9A5"/>
<comment type="caution">
    <text evidence="3">The sequence shown here is derived from an EMBL/GenBank/DDBJ whole genome shotgun (WGS) entry which is preliminary data.</text>
</comment>
<accession>X1G9A5</accession>